<dbReference type="Gene3D" id="3.40.50.720">
    <property type="entry name" value="NAD(P)-binding Rossmann-like Domain"/>
    <property type="match status" value="1"/>
</dbReference>
<keyword evidence="6" id="KW-1185">Reference proteome</keyword>
<gene>
    <name evidence="5" type="ORF">H2200_008862</name>
</gene>
<dbReference type="InterPro" id="IPR008030">
    <property type="entry name" value="NmrA-like"/>
</dbReference>
<organism evidence="5 6">
    <name type="scientific">Cladophialophora chaetospira</name>
    <dbReference type="NCBI Taxonomy" id="386627"/>
    <lineage>
        <taxon>Eukaryota</taxon>
        <taxon>Fungi</taxon>
        <taxon>Dikarya</taxon>
        <taxon>Ascomycota</taxon>
        <taxon>Pezizomycotina</taxon>
        <taxon>Eurotiomycetes</taxon>
        <taxon>Chaetothyriomycetidae</taxon>
        <taxon>Chaetothyriales</taxon>
        <taxon>Herpotrichiellaceae</taxon>
        <taxon>Cladophialophora</taxon>
    </lineage>
</organism>
<dbReference type="PANTHER" id="PTHR47706">
    <property type="entry name" value="NMRA-LIKE FAMILY PROTEIN"/>
    <property type="match status" value="1"/>
</dbReference>
<dbReference type="Pfam" id="PF05368">
    <property type="entry name" value="NmrA"/>
    <property type="match status" value="1"/>
</dbReference>
<evidence type="ECO:0000313" key="6">
    <source>
        <dbReference type="Proteomes" id="UP001172673"/>
    </source>
</evidence>
<proteinExistence type="predicted"/>
<sequence length="331" mass="37214">MPASYSALPTRNILIIGATGVIGTYITRAIIDAREYFDRICVLTSEKTLVEKLHDIAALDAWGVEIFTGRLEKEAAVKKAYEGIDTVVSCVGRGGIEKQINLITWAEQVGVRRFFTSEYGTDIEYWPDSAHEPPHQLKLKVRAHMSTMKRLEHTYLVTGPYSDLYFGTMKARPELGQFDVKEKKAVLLGDGEGPVSFTAMADVGKFVVSALRNTFASRNTTLVVHSFTATPHEILAEYEQQTGCKWEKSYTTVERLKEIEKEEYQVYSALATVVTLRRIWTEGGTLHKFYDDAILPQIESETLESQVAANIRKQEEGEGDFPSLMRKLTLS</sequence>
<reference evidence="5" key="1">
    <citation type="submission" date="2022-10" db="EMBL/GenBank/DDBJ databases">
        <title>Culturing micro-colonial fungi from biological soil crusts in the Mojave desert and describing Neophaeococcomyces mojavensis, and introducing the new genera and species Taxawa tesnikishii.</title>
        <authorList>
            <person name="Kurbessoian T."/>
            <person name="Stajich J.E."/>
        </authorList>
    </citation>
    <scope>NUCLEOTIDE SEQUENCE</scope>
    <source>
        <strain evidence="5">TK_41</strain>
    </source>
</reference>
<dbReference type="EMBL" id="JAPDRK010000013">
    <property type="protein sequence ID" value="KAJ9606852.1"/>
    <property type="molecule type" value="Genomic_DNA"/>
</dbReference>
<feature type="domain" description="NmrA-like" evidence="4">
    <location>
        <begin position="10"/>
        <end position="271"/>
    </location>
</feature>
<comment type="caution">
    <text evidence="5">The sequence shown here is derived from an EMBL/GenBank/DDBJ whole genome shotgun (WGS) entry which is preliminary data.</text>
</comment>
<evidence type="ECO:0000313" key="5">
    <source>
        <dbReference type="EMBL" id="KAJ9606852.1"/>
    </source>
</evidence>
<dbReference type="Gene3D" id="3.90.25.10">
    <property type="entry name" value="UDP-galactose 4-epimerase, domain 1"/>
    <property type="match status" value="1"/>
</dbReference>
<dbReference type="SUPFAM" id="SSF51735">
    <property type="entry name" value="NAD(P)-binding Rossmann-fold domains"/>
    <property type="match status" value="1"/>
</dbReference>
<evidence type="ECO:0000256" key="1">
    <source>
        <dbReference type="ARBA" id="ARBA00022857"/>
    </source>
</evidence>
<protein>
    <recommendedName>
        <fullName evidence="4">NmrA-like domain-containing protein</fullName>
    </recommendedName>
</protein>
<evidence type="ECO:0000256" key="2">
    <source>
        <dbReference type="ARBA" id="ARBA00023002"/>
    </source>
</evidence>
<evidence type="ECO:0000256" key="3">
    <source>
        <dbReference type="SAM" id="Phobius"/>
    </source>
</evidence>
<accession>A0AA38X4T7</accession>
<keyword evidence="1" id="KW-0521">NADP</keyword>
<keyword evidence="2" id="KW-0560">Oxidoreductase</keyword>
<keyword evidence="3" id="KW-1133">Transmembrane helix</keyword>
<feature type="transmembrane region" description="Helical" evidence="3">
    <location>
        <begin position="12"/>
        <end position="31"/>
    </location>
</feature>
<dbReference type="Proteomes" id="UP001172673">
    <property type="component" value="Unassembled WGS sequence"/>
</dbReference>
<evidence type="ECO:0000259" key="4">
    <source>
        <dbReference type="Pfam" id="PF05368"/>
    </source>
</evidence>
<dbReference type="InterPro" id="IPR051609">
    <property type="entry name" value="NmrA/Isoflavone_reductase-like"/>
</dbReference>
<dbReference type="GO" id="GO:0016491">
    <property type="term" value="F:oxidoreductase activity"/>
    <property type="evidence" value="ECO:0007669"/>
    <property type="project" value="UniProtKB-KW"/>
</dbReference>
<dbReference type="PANTHER" id="PTHR47706:SF11">
    <property type="entry name" value="ISOFLAVONE REDUCTASE FAMILY PROTEIN (AFU_ORTHOLOGUE AFUA_1G12510)"/>
    <property type="match status" value="1"/>
</dbReference>
<keyword evidence="3" id="KW-0472">Membrane</keyword>
<dbReference type="InterPro" id="IPR036291">
    <property type="entry name" value="NAD(P)-bd_dom_sf"/>
</dbReference>
<dbReference type="AlphaFoldDB" id="A0AA38X4T7"/>
<name>A0AA38X4T7_9EURO</name>
<keyword evidence="3" id="KW-0812">Transmembrane</keyword>